<accession>A0ABR5J9K3</accession>
<protein>
    <submittedName>
        <fullName evidence="2">Uncharacterized protein</fullName>
    </submittedName>
</protein>
<reference evidence="2 3" key="1">
    <citation type="submission" date="2015-07" db="EMBL/GenBank/DDBJ databases">
        <authorList>
            <person name="Ju K.-S."/>
            <person name="Doroghazi J.R."/>
            <person name="Metcalf W.W."/>
        </authorList>
    </citation>
    <scope>NUCLEOTIDE SEQUENCE [LARGE SCALE GENOMIC DNA]</scope>
    <source>
        <strain evidence="2 3">NRRL B-3589</strain>
    </source>
</reference>
<evidence type="ECO:0000313" key="3">
    <source>
        <dbReference type="Proteomes" id="UP000037020"/>
    </source>
</evidence>
<dbReference type="EMBL" id="LGUT01000881">
    <property type="protein sequence ID" value="KOG90122.1"/>
    <property type="molecule type" value="Genomic_DNA"/>
</dbReference>
<name>A0ABR5J9K3_9ACTN</name>
<evidence type="ECO:0000313" key="2">
    <source>
        <dbReference type="EMBL" id="KOG90122.1"/>
    </source>
</evidence>
<dbReference type="Proteomes" id="UP000037020">
    <property type="component" value="Unassembled WGS sequence"/>
</dbReference>
<evidence type="ECO:0000256" key="1">
    <source>
        <dbReference type="SAM" id="MobiDB-lite"/>
    </source>
</evidence>
<organism evidence="2 3">
    <name type="scientific">Streptomyces varsoviensis</name>
    <dbReference type="NCBI Taxonomy" id="67373"/>
    <lineage>
        <taxon>Bacteria</taxon>
        <taxon>Bacillati</taxon>
        <taxon>Actinomycetota</taxon>
        <taxon>Actinomycetes</taxon>
        <taxon>Kitasatosporales</taxon>
        <taxon>Streptomycetaceae</taxon>
        <taxon>Streptomyces</taxon>
    </lineage>
</organism>
<comment type="caution">
    <text evidence="2">The sequence shown here is derived from an EMBL/GenBank/DDBJ whole genome shotgun (WGS) entry which is preliminary data.</text>
</comment>
<proteinExistence type="predicted"/>
<sequence length="66" mass="7143">MRAGRSGSAPLRPVTVAARTVVGPRGRPGGRLVELDGRVPLNLDDSAPYEAKRARRARRAQRGPNR</sequence>
<feature type="region of interest" description="Disordered" evidence="1">
    <location>
        <begin position="39"/>
        <end position="66"/>
    </location>
</feature>
<gene>
    <name evidence="2" type="ORF">ADK38_10455</name>
</gene>
<dbReference type="RefSeq" id="WP_030881109.1">
    <property type="nucleotide sequence ID" value="NZ_JBIRHZ010000009.1"/>
</dbReference>
<feature type="compositionally biased region" description="Basic residues" evidence="1">
    <location>
        <begin position="53"/>
        <end position="66"/>
    </location>
</feature>
<keyword evidence="3" id="KW-1185">Reference proteome</keyword>